<name>A0A0E9TE67_ANGAN</name>
<proteinExistence type="predicted"/>
<accession>A0A0E9TE67</accession>
<keyword evidence="1" id="KW-1133">Transmembrane helix</keyword>
<dbReference type="EMBL" id="GBXM01057367">
    <property type="protein sequence ID" value="JAH51210.1"/>
    <property type="molecule type" value="Transcribed_RNA"/>
</dbReference>
<protein>
    <submittedName>
        <fullName evidence="2">Uncharacterized protein</fullName>
    </submittedName>
</protein>
<evidence type="ECO:0000313" key="2">
    <source>
        <dbReference type="EMBL" id="JAH51210.1"/>
    </source>
</evidence>
<feature type="transmembrane region" description="Helical" evidence="1">
    <location>
        <begin position="6"/>
        <end position="30"/>
    </location>
</feature>
<organism evidence="2">
    <name type="scientific">Anguilla anguilla</name>
    <name type="common">European freshwater eel</name>
    <name type="synonym">Muraena anguilla</name>
    <dbReference type="NCBI Taxonomy" id="7936"/>
    <lineage>
        <taxon>Eukaryota</taxon>
        <taxon>Metazoa</taxon>
        <taxon>Chordata</taxon>
        <taxon>Craniata</taxon>
        <taxon>Vertebrata</taxon>
        <taxon>Euteleostomi</taxon>
        <taxon>Actinopterygii</taxon>
        <taxon>Neopterygii</taxon>
        <taxon>Teleostei</taxon>
        <taxon>Anguilliformes</taxon>
        <taxon>Anguillidae</taxon>
        <taxon>Anguilla</taxon>
    </lineage>
</organism>
<dbReference type="AlphaFoldDB" id="A0A0E9TE67"/>
<keyword evidence="1" id="KW-0812">Transmembrane</keyword>
<sequence>MLSPRVTVLLFIHLLFFFLCVLCFACILLYHII</sequence>
<keyword evidence="1" id="KW-0472">Membrane</keyword>
<reference evidence="2" key="1">
    <citation type="submission" date="2014-11" db="EMBL/GenBank/DDBJ databases">
        <authorList>
            <person name="Amaro Gonzalez C."/>
        </authorList>
    </citation>
    <scope>NUCLEOTIDE SEQUENCE</scope>
</reference>
<reference evidence="2" key="2">
    <citation type="journal article" date="2015" name="Fish Shellfish Immunol.">
        <title>Early steps in the European eel (Anguilla anguilla)-Vibrio vulnificus interaction in the gills: Role of the RtxA13 toxin.</title>
        <authorList>
            <person name="Callol A."/>
            <person name="Pajuelo D."/>
            <person name="Ebbesson L."/>
            <person name="Teles M."/>
            <person name="MacKenzie S."/>
            <person name="Amaro C."/>
        </authorList>
    </citation>
    <scope>NUCLEOTIDE SEQUENCE</scope>
</reference>
<evidence type="ECO:0000256" key="1">
    <source>
        <dbReference type="SAM" id="Phobius"/>
    </source>
</evidence>